<dbReference type="Pfam" id="PF00068">
    <property type="entry name" value="Phospholip_A2_1"/>
    <property type="match status" value="1"/>
</dbReference>
<evidence type="ECO:0000256" key="7">
    <source>
        <dbReference type="RuleBase" id="RU003654"/>
    </source>
</evidence>
<feature type="binding site" evidence="5">
    <location>
        <position position="51"/>
    </location>
    <ligand>
        <name>Ca(2+)</name>
        <dbReference type="ChEBI" id="CHEBI:29108"/>
    </ligand>
</feature>
<feature type="disulfide bond" evidence="6">
    <location>
        <begin position="81"/>
        <end position="106"/>
    </location>
</feature>
<dbReference type="PANTHER" id="PTHR11716:SF9">
    <property type="entry name" value="PHOSPHOLIPASE A2, MEMBRANE ASSOCIATED"/>
    <property type="match status" value="1"/>
</dbReference>
<dbReference type="InterPro" id="IPR001211">
    <property type="entry name" value="PLA2"/>
</dbReference>
<dbReference type="InterPro" id="IPR036444">
    <property type="entry name" value="PLipase_A2_dom_sf"/>
</dbReference>
<feature type="active site" evidence="4">
    <location>
        <position position="69"/>
    </location>
</feature>
<dbReference type="GO" id="GO:0042130">
    <property type="term" value="P:negative regulation of T cell proliferation"/>
    <property type="evidence" value="ECO:0007669"/>
    <property type="project" value="TreeGrafter"/>
</dbReference>
<dbReference type="GO" id="GO:0005509">
    <property type="term" value="F:calcium ion binding"/>
    <property type="evidence" value="ECO:0007669"/>
    <property type="project" value="InterPro"/>
</dbReference>
<feature type="domain" description="Phospholipase A2-like central" evidence="9">
    <location>
        <begin position="23"/>
        <end position="141"/>
    </location>
</feature>
<keyword evidence="5" id="KW-0479">Metal-binding</keyword>
<dbReference type="InterPro" id="IPR016090">
    <property type="entry name" value="PLA2-like_dom"/>
</dbReference>
<feature type="binding site" evidence="5">
    <location>
        <position position="53"/>
    </location>
    <ligand>
        <name>Ca(2+)</name>
        <dbReference type="ChEBI" id="CHEBI:29108"/>
    </ligand>
</feature>
<comment type="subcellular location">
    <subcellularLocation>
        <location evidence="1">Secreted</location>
    </subcellularLocation>
</comment>
<keyword evidence="11" id="KW-1185">Reference proteome</keyword>
<feature type="disulfide bond" evidence="6">
    <location>
        <begin position="72"/>
        <end position="113"/>
    </location>
</feature>
<dbReference type="GO" id="GO:0047498">
    <property type="term" value="F:calcium-dependent phospholipase A2 activity"/>
    <property type="evidence" value="ECO:0007669"/>
    <property type="project" value="TreeGrafter"/>
</dbReference>
<organism evidence="10 11">
    <name type="scientific">Pedionomus torquatus</name>
    <name type="common">Plains-wanderer</name>
    <dbReference type="NCBI Taxonomy" id="227192"/>
    <lineage>
        <taxon>Eukaryota</taxon>
        <taxon>Metazoa</taxon>
        <taxon>Chordata</taxon>
        <taxon>Craniata</taxon>
        <taxon>Vertebrata</taxon>
        <taxon>Euteleostomi</taxon>
        <taxon>Archelosauria</taxon>
        <taxon>Archosauria</taxon>
        <taxon>Dinosauria</taxon>
        <taxon>Saurischia</taxon>
        <taxon>Theropoda</taxon>
        <taxon>Coelurosauria</taxon>
        <taxon>Aves</taxon>
        <taxon>Neognathae</taxon>
        <taxon>Neoaves</taxon>
        <taxon>Charadriiformes</taxon>
        <taxon>Pedionomidae</taxon>
        <taxon>Pedionomus</taxon>
    </lineage>
</organism>
<dbReference type="EMBL" id="VZRU01018718">
    <property type="protein sequence ID" value="NWW53688.1"/>
    <property type="molecule type" value="Genomic_DNA"/>
</dbReference>
<keyword evidence="8" id="KW-0732">Signal</keyword>
<dbReference type="SMART" id="SM00085">
    <property type="entry name" value="PA2c"/>
    <property type="match status" value="1"/>
</dbReference>
<evidence type="ECO:0000256" key="3">
    <source>
        <dbReference type="ARBA" id="ARBA00023157"/>
    </source>
</evidence>
<dbReference type="GO" id="GO:0050482">
    <property type="term" value="P:arachidonate secretion"/>
    <property type="evidence" value="ECO:0007669"/>
    <property type="project" value="InterPro"/>
</dbReference>
<reference evidence="10 11" key="1">
    <citation type="submission" date="2019-09" db="EMBL/GenBank/DDBJ databases">
        <title>Bird 10,000 Genomes (B10K) Project - Family phase.</title>
        <authorList>
            <person name="Zhang G."/>
        </authorList>
    </citation>
    <scope>NUCLEOTIDE SEQUENCE [LARGE SCALE GENOMIC DNA]</scope>
    <source>
        <strain evidence="10">B10K-DU-029-80</strain>
        <tissue evidence="10">Muscle</tissue>
    </source>
</reference>
<dbReference type="PROSITE" id="PS00118">
    <property type="entry name" value="PA2_HIS"/>
    <property type="match status" value="1"/>
</dbReference>
<feature type="chain" id="PRO_5029849508" evidence="8">
    <location>
        <begin position="23"/>
        <end position="141"/>
    </location>
</feature>
<dbReference type="PRINTS" id="PR00389">
    <property type="entry name" value="PHPHLIPASEA2"/>
</dbReference>
<dbReference type="CDD" id="cd00125">
    <property type="entry name" value="PLA2c"/>
    <property type="match status" value="1"/>
</dbReference>
<sequence length="141" mass="16031">MNSLLAFAVLFAWGKCLSPAHGSIWQLQKMITKAVGKNALLHYSFYGCYCGLGGRGQPKDATDRCCQLHDTCYGNLLSYRCNAKMQGYRYTWHSISPSCPGQDSWCSQLSCECDRSLVLCLKRSKQSYSKRHLFCPKHRCR</sequence>
<dbReference type="PANTHER" id="PTHR11716">
    <property type="entry name" value="PHOSPHOLIPASE A2 FAMILY MEMBER"/>
    <property type="match status" value="1"/>
</dbReference>
<dbReference type="InterPro" id="IPR033113">
    <property type="entry name" value="PLA2_histidine"/>
</dbReference>
<dbReference type="AlphaFoldDB" id="A0A7K6NXG3"/>
<evidence type="ECO:0000256" key="5">
    <source>
        <dbReference type="PIRSR" id="PIRSR601211-2"/>
    </source>
</evidence>
<evidence type="ECO:0000256" key="4">
    <source>
        <dbReference type="PIRSR" id="PIRSR601211-1"/>
    </source>
</evidence>
<evidence type="ECO:0000313" key="11">
    <source>
        <dbReference type="Proteomes" id="UP000565207"/>
    </source>
</evidence>
<proteinExistence type="inferred from homology"/>
<dbReference type="GO" id="GO:0016042">
    <property type="term" value="P:lipid catabolic process"/>
    <property type="evidence" value="ECO:0007669"/>
    <property type="project" value="InterPro"/>
</dbReference>
<feature type="non-terminal residue" evidence="10">
    <location>
        <position position="141"/>
    </location>
</feature>
<keyword evidence="3 6" id="KW-1015">Disulfide bond</keyword>
<evidence type="ECO:0000256" key="1">
    <source>
        <dbReference type="ARBA" id="ARBA00004613"/>
    </source>
</evidence>
<dbReference type="GO" id="GO:0005576">
    <property type="term" value="C:extracellular region"/>
    <property type="evidence" value="ECO:0007669"/>
    <property type="project" value="UniProtKB-SubCell"/>
</dbReference>
<feature type="signal peptide" evidence="8">
    <location>
        <begin position="1"/>
        <end position="22"/>
    </location>
</feature>
<keyword evidence="5" id="KW-0106">Calcium</keyword>
<gene>
    <name evidence="10" type="primary">Pa2ba</name>
    <name evidence="10" type="ORF">PEDTOR_R09205</name>
</gene>
<feature type="binding site" evidence="5">
    <location>
        <position position="49"/>
    </location>
    <ligand>
        <name>Ca(2+)</name>
        <dbReference type="ChEBI" id="CHEBI:29108"/>
    </ligand>
</feature>
<name>A0A7K6NXG3_PEDTO</name>
<dbReference type="FunFam" id="1.20.90.10:FF:000001">
    <property type="entry name" value="Basic phospholipase A2 homolog"/>
    <property type="match status" value="1"/>
</dbReference>
<feature type="active site" evidence="4">
    <location>
        <position position="114"/>
    </location>
</feature>
<dbReference type="GO" id="GO:0006644">
    <property type="term" value="P:phospholipid metabolic process"/>
    <property type="evidence" value="ECO:0007669"/>
    <property type="project" value="InterPro"/>
</dbReference>
<feature type="disulfide bond" evidence="6">
    <location>
        <begin position="65"/>
        <end position="120"/>
    </location>
</feature>
<feature type="disulfide bond" evidence="6">
    <location>
        <begin position="50"/>
        <end position="66"/>
    </location>
</feature>
<evidence type="ECO:0000259" key="9">
    <source>
        <dbReference type="SMART" id="SM00085"/>
    </source>
</evidence>
<evidence type="ECO:0000256" key="2">
    <source>
        <dbReference type="ARBA" id="ARBA00022525"/>
    </source>
</evidence>
<dbReference type="GO" id="GO:0005543">
    <property type="term" value="F:phospholipid binding"/>
    <property type="evidence" value="ECO:0007669"/>
    <property type="project" value="TreeGrafter"/>
</dbReference>
<evidence type="ECO:0000313" key="10">
    <source>
        <dbReference type="EMBL" id="NWW53688.1"/>
    </source>
</evidence>
<protein>
    <submittedName>
        <fullName evidence="10">PA2BA Phospholipase</fullName>
    </submittedName>
</protein>
<comment type="cofactor">
    <cofactor evidence="5">
        <name>Ca(2+)</name>
        <dbReference type="ChEBI" id="CHEBI:29108"/>
    </cofactor>
    <text evidence="5">Binds 1 Ca(2+) ion per subunit.</text>
</comment>
<feature type="disulfide bond" evidence="6">
    <location>
        <begin position="99"/>
        <end position="111"/>
    </location>
</feature>
<comment type="similarity">
    <text evidence="7">Belongs to the phospholipase A2 family.</text>
</comment>
<evidence type="ECO:0000256" key="6">
    <source>
        <dbReference type="PIRSR" id="PIRSR601211-3"/>
    </source>
</evidence>
<feature type="non-terminal residue" evidence="10">
    <location>
        <position position="1"/>
    </location>
</feature>
<evidence type="ECO:0000256" key="8">
    <source>
        <dbReference type="SAM" id="SignalP"/>
    </source>
</evidence>
<accession>A0A7K6NXG3</accession>
<comment type="caution">
    <text evidence="10">The sequence shown here is derived from an EMBL/GenBank/DDBJ whole genome shotgun (WGS) entry which is preliminary data.</text>
</comment>
<keyword evidence="2" id="KW-0964">Secreted</keyword>
<feature type="binding site" evidence="5">
    <location>
        <position position="70"/>
    </location>
    <ligand>
        <name>Ca(2+)</name>
        <dbReference type="ChEBI" id="CHEBI:29108"/>
    </ligand>
</feature>
<dbReference type="Proteomes" id="UP000565207">
    <property type="component" value="Unassembled WGS sequence"/>
</dbReference>
<dbReference type="SUPFAM" id="SSF48619">
    <property type="entry name" value="Phospholipase A2, PLA2"/>
    <property type="match status" value="1"/>
</dbReference>
<dbReference type="Gene3D" id="1.20.90.10">
    <property type="entry name" value="Phospholipase A2 domain"/>
    <property type="match status" value="1"/>
</dbReference>